<keyword evidence="6 10" id="KW-0368">Histidine biosynthesis</keyword>
<gene>
    <name evidence="10 13" type="primary">hisH</name>
    <name evidence="13" type="ORF">ERS672216_00873</name>
</gene>
<evidence type="ECO:0000256" key="8">
    <source>
        <dbReference type="ARBA" id="ARBA00047838"/>
    </source>
</evidence>
<evidence type="ECO:0000256" key="4">
    <source>
        <dbReference type="ARBA" id="ARBA00022801"/>
    </source>
</evidence>
<dbReference type="InterPro" id="IPR029062">
    <property type="entry name" value="Class_I_gatase-like"/>
</dbReference>
<dbReference type="InterPro" id="IPR010139">
    <property type="entry name" value="Imidazole-glycPsynth_HisH"/>
</dbReference>
<feature type="domain" description="Glutamine amidotransferase" evidence="12">
    <location>
        <begin position="4"/>
        <end position="203"/>
    </location>
</feature>
<dbReference type="SUPFAM" id="SSF52317">
    <property type="entry name" value="Class I glutamine amidotransferase-like"/>
    <property type="match status" value="1"/>
</dbReference>
<sequence>MIGIIDYGAGNIQSVVNALDFVGAKSSLVKNGDDVSKFDKILLPGVGAFSDAMSKLKDRNLDQALREFVKSGKPFLGICLGLQLLFKESDEFGLSKGLGILDGRVVKFDKTKFRQDEHLKIPHIGWNTMEFTRDTKLNLGLNKSAYLYFVHSYHVECGDDIVLAKSKYGYEFVSAVCKDNIFAIQPHPEKSHENGIKILKNFVEL</sequence>
<evidence type="ECO:0000256" key="5">
    <source>
        <dbReference type="ARBA" id="ARBA00022962"/>
    </source>
</evidence>
<evidence type="ECO:0000256" key="9">
    <source>
        <dbReference type="ARBA" id="ARBA00049534"/>
    </source>
</evidence>
<evidence type="ECO:0000256" key="10">
    <source>
        <dbReference type="HAMAP-Rule" id="MF_00278"/>
    </source>
</evidence>
<keyword evidence="10" id="KW-0963">Cytoplasm</keyword>
<evidence type="ECO:0000256" key="2">
    <source>
        <dbReference type="ARBA" id="ARBA00011152"/>
    </source>
</evidence>
<dbReference type="PIRSF" id="PIRSF000495">
    <property type="entry name" value="Amidotransf_hisH"/>
    <property type="match status" value="1"/>
</dbReference>
<dbReference type="PROSITE" id="PS51274">
    <property type="entry name" value="GATASE_COBBQ"/>
    <property type="match status" value="1"/>
</dbReference>
<comment type="function">
    <text evidence="10">IGPS catalyzes the conversion of PRFAR and glutamine to IGP, AICAR and glutamate. The HisH subunit catalyzes the hydrolysis of glutamine to glutamate and ammonia as part of the synthesis of IGP and AICAR. The resulting ammonia molecule is channeled to the active site of HisF.</text>
</comment>
<name>A0A128EFR5_9BACT</name>
<evidence type="ECO:0000313" key="13">
    <source>
        <dbReference type="EMBL" id="CZE47417.1"/>
    </source>
</evidence>
<dbReference type="Pfam" id="PF00117">
    <property type="entry name" value="GATase"/>
    <property type="match status" value="1"/>
</dbReference>
<proteinExistence type="inferred from homology"/>
<keyword evidence="3 10" id="KW-0028">Amino-acid biosynthesis</keyword>
<dbReference type="PANTHER" id="PTHR42701">
    <property type="entry name" value="IMIDAZOLE GLYCEROL PHOSPHATE SYNTHASE SUBUNIT HISH"/>
    <property type="match status" value="1"/>
</dbReference>
<evidence type="ECO:0000256" key="11">
    <source>
        <dbReference type="PIRSR" id="PIRSR000495-1"/>
    </source>
</evidence>
<comment type="catalytic activity">
    <reaction evidence="9 10">
        <text>L-glutamine + H2O = L-glutamate + NH4(+)</text>
        <dbReference type="Rhea" id="RHEA:15889"/>
        <dbReference type="ChEBI" id="CHEBI:15377"/>
        <dbReference type="ChEBI" id="CHEBI:28938"/>
        <dbReference type="ChEBI" id="CHEBI:29985"/>
        <dbReference type="ChEBI" id="CHEBI:58359"/>
        <dbReference type="EC" id="3.5.1.2"/>
    </reaction>
</comment>
<keyword evidence="5 10" id="KW-0315">Glutamine amidotransferase</keyword>
<dbReference type="HAMAP" id="MF_00278">
    <property type="entry name" value="HisH"/>
    <property type="match status" value="1"/>
</dbReference>
<dbReference type="RefSeq" id="WP_075540149.1">
    <property type="nucleotide sequence ID" value="NZ_CP053844.1"/>
</dbReference>
<dbReference type="GO" id="GO:0000107">
    <property type="term" value="F:imidazoleglycerol-phosphate synthase activity"/>
    <property type="evidence" value="ECO:0007669"/>
    <property type="project" value="UniProtKB-UniRule"/>
</dbReference>
<reference evidence="13 14" key="1">
    <citation type="submission" date="2016-02" db="EMBL/GenBank/DDBJ databases">
        <authorList>
            <consortium name="Pathogen Informatics"/>
        </authorList>
    </citation>
    <scope>NUCLEOTIDE SEQUENCE [LARGE SCALE GENOMIC DNA]</scope>
    <source>
        <strain evidence="13 14">RC20</strain>
    </source>
</reference>
<comment type="catalytic activity">
    <reaction evidence="8 10">
        <text>5-[(5-phospho-1-deoxy-D-ribulos-1-ylimino)methylamino]-1-(5-phospho-beta-D-ribosyl)imidazole-4-carboxamide + L-glutamine = D-erythro-1-(imidazol-4-yl)glycerol 3-phosphate + 5-amino-1-(5-phospho-beta-D-ribosyl)imidazole-4-carboxamide + L-glutamate + H(+)</text>
        <dbReference type="Rhea" id="RHEA:24793"/>
        <dbReference type="ChEBI" id="CHEBI:15378"/>
        <dbReference type="ChEBI" id="CHEBI:29985"/>
        <dbReference type="ChEBI" id="CHEBI:58278"/>
        <dbReference type="ChEBI" id="CHEBI:58359"/>
        <dbReference type="ChEBI" id="CHEBI:58475"/>
        <dbReference type="ChEBI" id="CHEBI:58525"/>
        <dbReference type="EC" id="4.3.2.10"/>
    </reaction>
</comment>
<dbReference type="PANTHER" id="PTHR42701:SF1">
    <property type="entry name" value="IMIDAZOLE GLYCEROL PHOSPHATE SYNTHASE SUBUNIT HISH"/>
    <property type="match status" value="1"/>
</dbReference>
<evidence type="ECO:0000256" key="3">
    <source>
        <dbReference type="ARBA" id="ARBA00022605"/>
    </source>
</evidence>
<dbReference type="Proteomes" id="UP000069632">
    <property type="component" value="Unassembled WGS sequence"/>
</dbReference>
<dbReference type="InterPro" id="IPR017926">
    <property type="entry name" value="GATASE"/>
</dbReference>
<dbReference type="EC" id="4.3.2.10" evidence="10"/>
<dbReference type="GO" id="GO:0016829">
    <property type="term" value="F:lyase activity"/>
    <property type="evidence" value="ECO:0007669"/>
    <property type="project" value="UniProtKB-KW"/>
</dbReference>
<evidence type="ECO:0000256" key="1">
    <source>
        <dbReference type="ARBA" id="ARBA00005091"/>
    </source>
</evidence>
<keyword evidence="14" id="KW-1185">Reference proteome</keyword>
<evidence type="ECO:0000256" key="6">
    <source>
        <dbReference type="ARBA" id="ARBA00023102"/>
    </source>
</evidence>
<keyword evidence="13" id="KW-0328">Glycosyltransferase</keyword>
<dbReference type="GO" id="GO:0000105">
    <property type="term" value="P:L-histidine biosynthetic process"/>
    <property type="evidence" value="ECO:0007669"/>
    <property type="project" value="UniProtKB-UniRule"/>
</dbReference>
<keyword evidence="7 10" id="KW-0456">Lyase</keyword>
<comment type="pathway">
    <text evidence="1 10">Amino-acid biosynthesis; L-histidine biosynthesis; L-histidine from 5-phospho-alpha-D-ribose 1-diphosphate: step 5/9.</text>
</comment>
<dbReference type="CDD" id="cd01748">
    <property type="entry name" value="GATase1_IGP_Synthase"/>
    <property type="match status" value="1"/>
</dbReference>
<dbReference type="OrthoDB" id="9807749at2"/>
<dbReference type="UniPathway" id="UPA00031">
    <property type="reaction ID" value="UER00010"/>
</dbReference>
<feature type="active site" evidence="10 11">
    <location>
        <position position="187"/>
    </location>
</feature>
<keyword evidence="13" id="KW-0808">Transferase</keyword>
<dbReference type="EC" id="3.5.1.2" evidence="10"/>
<comment type="subcellular location">
    <subcellularLocation>
        <location evidence="10">Cytoplasm</location>
    </subcellularLocation>
</comment>
<protein>
    <recommendedName>
        <fullName evidence="10">Imidazole glycerol phosphate synthase subunit HisH</fullName>
        <ecNumber evidence="10">4.3.2.10</ecNumber>
    </recommendedName>
    <alternativeName>
        <fullName evidence="10">IGP synthase glutaminase subunit</fullName>
        <ecNumber evidence="10">3.5.1.2</ecNumber>
    </alternativeName>
    <alternativeName>
        <fullName evidence="10">IGP synthase subunit HisH</fullName>
    </alternativeName>
    <alternativeName>
        <fullName evidence="10">ImGP synthase subunit HisH</fullName>
        <shortName evidence="10">IGPS subunit HisH</shortName>
    </alternativeName>
</protein>
<feature type="active site" evidence="10 11">
    <location>
        <position position="189"/>
    </location>
</feature>
<dbReference type="EMBL" id="FIZP01000003">
    <property type="protein sequence ID" value="CZE47417.1"/>
    <property type="molecule type" value="Genomic_DNA"/>
</dbReference>
<organism evidence="13 14">
    <name type="scientific">Campylobacter geochelonis</name>
    <dbReference type="NCBI Taxonomy" id="1780362"/>
    <lineage>
        <taxon>Bacteria</taxon>
        <taxon>Pseudomonadati</taxon>
        <taxon>Campylobacterota</taxon>
        <taxon>Epsilonproteobacteria</taxon>
        <taxon>Campylobacterales</taxon>
        <taxon>Campylobacteraceae</taxon>
        <taxon>Campylobacter</taxon>
    </lineage>
</organism>
<feature type="active site" description="Nucleophile" evidence="10 11">
    <location>
        <position position="79"/>
    </location>
</feature>
<dbReference type="AlphaFoldDB" id="A0A128EFR5"/>
<dbReference type="PROSITE" id="PS51273">
    <property type="entry name" value="GATASE_TYPE_1"/>
    <property type="match status" value="1"/>
</dbReference>
<evidence type="ECO:0000313" key="14">
    <source>
        <dbReference type="Proteomes" id="UP000069632"/>
    </source>
</evidence>
<evidence type="ECO:0000259" key="12">
    <source>
        <dbReference type="Pfam" id="PF00117"/>
    </source>
</evidence>
<dbReference type="GO" id="GO:0004359">
    <property type="term" value="F:glutaminase activity"/>
    <property type="evidence" value="ECO:0007669"/>
    <property type="project" value="UniProtKB-EC"/>
</dbReference>
<comment type="subunit">
    <text evidence="2 10">Heterodimer of HisH and HisF.</text>
</comment>
<dbReference type="NCBIfam" id="TIGR01855">
    <property type="entry name" value="IMP_synth_hisH"/>
    <property type="match status" value="1"/>
</dbReference>
<keyword evidence="4 10" id="KW-0378">Hydrolase</keyword>
<dbReference type="Gene3D" id="3.40.50.880">
    <property type="match status" value="1"/>
</dbReference>
<evidence type="ECO:0000256" key="7">
    <source>
        <dbReference type="ARBA" id="ARBA00023239"/>
    </source>
</evidence>
<dbReference type="GO" id="GO:0005737">
    <property type="term" value="C:cytoplasm"/>
    <property type="evidence" value="ECO:0007669"/>
    <property type="project" value="UniProtKB-SubCell"/>
</dbReference>
<accession>A0A128EFR5</accession>